<dbReference type="Proteomes" id="UP000221222">
    <property type="component" value="Unassembled WGS sequence"/>
</dbReference>
<organism evidence="2 3">
    <name type="scientific">Malaciobacter molluscorum LMG 25693</name>
    <dbReference type="NCBI Taxonomy" id="870501"/>
    <lineage>
        <taxon>Bacteria</taxon>
        <taxon>Pseudomonadati</taxon>
        <taxon>Campylobacterota</taxon>
        <taxon>Epsilonproteobacteria</taxon>
        <taxon>Campylobacterales</taxon>
        <taxon>Arcobacteraceae</taxon>
        <taxon>Malaciobacter</taxon>
    </lineage>
</organism>
<gene>
    <name evidence="1" type="ORF">AMOL_0578</name>
    <name evidence="2" type="ORF">CPU12_04915</name>
</gene>
<evidence type="ECO:0000313" key="3">
    <source>
        <dbReference type="Proteomes" id="UP000221222"/>
    </source>
</evidence>
<dbReference type="Proteomes" id="UP000262712">
    <property type="component" value="Chromosome"/>
</dbReference>
<dbReference type="EMBL" id="NXFY01000005">
    <property type="protein sequence ID" value="PHO18623.1"/>
    <property type="molecule type" value="Genomic_DNA"/>
</dbReference>
<dbReference type="EMBL" id="CP032098">
    <property type="protein sequence ID" value="AXX91580.1"/>
    <property type="molecule type" value="Genomic_DNA"/>
</dbReference>
<reference evidence="2 3" key="1">
    <citation type="submission" date="2017-09" db="EMBL/GenBank/DDBJ databases">
        <title>Arcobacter canalis sp. nov., a new species isolated from a water canal contaminated with urban sewage.</title>
        <authorList>
            <person name="Perez-Cataluna A."/>
            <person name="Salas-Masso N."/>
            <person name="Figueras M.J."/>
        </authorList>
    </citation>
    <scope>NUCLEOTIDE SEQUENCE [LARGE SCALE GENOMIC DNA]</scope>
    <source>
        <strain evidence="2 3">F98-3</strain>
    </source>
</reference>
<keyword evidence="3" id="KW-1185">Reference proteome</keyword>
<protein>
    <submittedName>
        <fullName evidence="2">Uncharacterized protein</fullName>
    </submittedName>
</protein>
<dbReference type="AlphaFoldDB" id="A0A2G1DJD3"/>
<evidence type="ECO:0000313" key="1">
    <source>
        <dbReference type="EMBL" id="AXX91580.1"/>
    </source>
</evidence>
<evidence type="ECO:0000313" key="4">
    <source>
        <dbReference type="Proteomes" id="UP000262712"/>
    </source>
</evidence>
<dbReference type="KEGG" id="amol:AMOL_0578"/>
<sequence length="263" mass="30204">MNLLLVSDTTIIIKIFTLICKKLGIKLDIQNKYEIEEKKDFIIIDQKFIDDKFNNFKKQCSKLGAISNDELPFDKARDFIIPRPFLPLQLQDILKEQIQFLKEESVAEKKDISKKSNFNINLDEDPSDLTNYVESLADDIAADIDDDTDESIVTLASLREGGVLDNSELSKITDILRYEDVQNEVIKDENDWKELSDIIDDALTEVNEYDLTHPSEPLKLILSRYSIEELKPLLQKFDQSVIDKLSNGEDVDLKLCLKETANV</sequence>
<evidence type="ECO:0000313" key="2">
    <source>
        <dbReference type="EMBL" id="PHO18623.1"/>
    </source>
</evidence>
<reference evidence="1 4" key="2">
    <citation type="submission" date="2018-08" db="EMBL/GenBank/DDBJ databases">
        <title>Complete genome of the Arcobacter molluscorum type strain LMG 25693.</title>
        <authorList>
            <person name="Miller W.G."/>
            <person name="Yee E."/>
            <person name="Bono J.L."/>
        </authorList>
    </citation>
    <scope>NUCLEOTIDE SEQUENCE [LARGE SCALE GENOMIC DNA]</scope>
    <source>
        <strain evidence="1 4">CECT 7696</strain>
    </source>
</reference>
<accession>A0A2G1DJD3</accession>
<name>A0A2G1DJD3_9BACT</name>
<dbReference type="RefSeq" id="WP_099341974.1">
    <property type="nucleotide sequence ID" value="NZ_CP032098.1"/>
</dbReference>
<proteinExistence type="predicted"/>